<feature type="compositionally biased region" description="Polar residues" evidence="1">
    <location>
        <begin position="26"/>
        <end position="50"/>
    </location>
</feature>
<name>F2UFZ0_SALR5</name>
<gene>
    <name evidence="2" type="ORF">PTSG_06494</name>
</gene>
<feature type="region of interest" description="Disordered" evidence="1">
    <location>
        <begin position="1"/>
        <end position="210"/>
    </location>
</feature>
<dbReference type="GeneID" id="16072435"/>
<keyword evidence="3" id="KW-1185">Reference proteome</keyword>
<dbReference type="GO" id="GO:0017053">
    <property type="term" value="C:transcription repressor complex"/>
    <property type="evidence" value="ECO:0007669"/>
    <property type="project" value="InterPro"/>
</dbReference>
<accession>F2UFZ0</accession>
<dbReference type="KEGG" id="sre:PTSG_06494"/>
<feature type="compositionally biased region" description="Low complexity" evidence="1">
    <location>
        <begin position="78"/>
        <end position="95"/>
    </location>
</feature>
<dbReference type="Proteomes" id="UP000007799">
    <property type="component" value="Unassembled WGS sequence"/>
</dbReference>
<evidence type="ECO:0000313" key="3">
    <source>
        <dbReference type="Proteomes" id="UP000007799"/>
    </source>
</evidence>
<dbReference type="Pfam" id="PF15306">
    <property type="entry name" value="LIN37"/>
    <property type="match status" value="1"/>
</dbReference>
<dbReference type="EMBL" id="GL832972">
    <property type="protein sequence ID" value="EGD75418.1"/>
    <property type="molecule type" value="Genomic_DNA"/>
</dbReference>
<dbReference type="RefSeq" id="XP_004991875.1">
    <property type="nucleotide sequence ID" value="XM_004991818.1"/>
</dbReference>
<dbReference type="OrthoDB" id="10674417at2759"/>
<dbReference type="InParanoid" id="F2UFZ0"/>
<dbReference type="AlphaFoldDB" id="F2UFZ0"/>
<dbReference type="InterPro" id="IPR028226">
    <property type="entry name" value="LIN37"/>
</dbReference>
<feature type="compositionally biased region" description="Low complexity" evidence="1">
    <location>
        <begin position="51"/>
        <end position="65"/>
    </location>
</feature>
<feature type="compositionally biased region" description="Low complexity" evidence="1">
    <location>
        <begin position="148"/>
        <end position="179"/>
    </location>
</feature>
<feature type="compositionally biased region" description="Polar residues" evidence="1">
    <location>
        <begin position="135"/>
        <end position="144"/>
    </location>
</feature>
<feature type="compositionally biased region" description="Basic residues" evidence="1">
    <location>
        <begin position="198"/>
        <end position="208"/>
    </location>
</feature>
<feature type="compositionally biased region" description="Basic residues" evidence="1">
    <location>
        <begin position="66"/>
        <end position="77"/>
    </location>
</feature>
<feature type="compositionally biased region" description="Basic and acidic residues" evidence="1">
    <location>
        <begin position="1"/>
        <end position="13"/>
    </location>
</feature>
<evidence type="ECO:0000256" key="1">
    <source>
        <dbReference type="SAM" id="MobiDB-lite"/>
    </source>
</evidence>
<protein>
    <submittedName>
        <fullName evidence="2">Uncharacterized protein</fullName>
    </submittedName>
</protein>
<sequence>MGTHEEDPRELAKKLVMLSESPGRATRSSTPDDQQQGGDRASASSNENNDTATAAAAATTGATAHHTARSGRRRTPTRKAATAPSSRADSAKASPSPSPQNARKRAKRTPQATHPQQPPPTTTAALSTPTAAEYIQSQMTNIQDASVPATPAMSTGATAATPSSSSAASTAASVLATPTRSRRSRSSKSGQQSPSTHQARRGKSKGVKGAHVMTIFERDINLLAIDKDTSLYSACRAWMAVDTTGDKLRASVKQPQTPATFSFPAPDTSAPIDYGLHVRPELQKAMANVDACLETALTGDETEEAISERKQTLQIKWRKMRRTTNERVVGSYAQRYRDSLRVIARDIKSSNR</sequence>
<feature type="compositionally biased region" description="Low complexity" evidence="1">
    <location>
        <begin position="122"/>
        <end position="132"/>
    </location>
</feature>
<feature type="compositionally biased region" description="Polar residues" evidence="1">
    <location>
        <begin position="188"/>
        <end position="197"/>
    </location>
</feature>
<reference evidence="2" key="1">
    <citation type="submission" date="2009-08" db="EMBL/GenBank/DDBJ databases">
        <title>Annotation of Salpingoeca rosetta.</title>
        <authorList>
            <consortium name="The Broad Institute Genome Sequencing Platform"/>
            <person name="Russ C."/>
            <person name="Cuomo C."/>
            <person name="Burger G."/>
            <person name="Gray M.W."/>
            <person name="Holland P.W.H."/>
            <person name="King N."/>
            <person name="Lang F.B.F."/>
            <person name="Roger A.J."/>
            <person name="Ruiz-Trillo I."/>
            <person name="Young S.K."/>
            <person name="Zeng Q."/>
            <person name="Gargeya S."/>
            <person name="Alvarado L."/>
            <person name="Berlin A."/>
            <person name="Chapman S.B."/>
            <person name="Chen Z."/>
            <person name="Freedman E."/>
            <person name="Gellesch M."/>
            <person name="Goldberg J."/>
            <person name="Griggs A."/>
            <person name="Gujja S."/>
            <person name="Heilman E."/>
            <person name="Heiman D."/>
            <person name="Howarth C."/>
            <person name="Mehta T."/>
            <person name="Neiman D."/>
            <person name="Pearson M."/>
            <person name="Roberts A."/>
            <person name="Saif S."/>
            <person name="Shea T."/>
            <person name="Shenoy N."/>
            <person name="Sisk P."/>
            <person name="Stolte C."/>
            <person name="Sykes S."/>
            <person name="White J."/>
            <person name="Yandava C."/>
            <person name="Haas B."/>
            <person name="Nusbaum C."/>
            <person name="Birren B."/>
        </authorList>
    </citation>
    <scope>NUCLEOTIDE SEQUENCE [LARGE SCALE GENOMIC DNA]</scope>
    <source>
        <strain evidence="2">ATCC 50818</strain>
    </source>
</reference>
<organism evidence="3">
    <name type="scientific">Salpingoeca rosetta (strain ATCC 50818 / BSB-021)</name>
    <dbReference type="NCBI Taxonomy" id="946362"/>
    <lineage>
        <taxon>Eukaryota</taxon>
        <taxon>Choanoflagellata</taxon>
        <taxon>Craspedida</taxon>
        <taxon>Salpingoecidae</taxon>
        <taxon>Salpingoeca</taxon>
    </lineage>
</organism>
<evidence type="ECO:0000313" key="2">
    <source>
        <dbReference type="EMBL" id="EGD75418.1"/>
    </source>
</evidence>
<proteinExistence type="predicted"/>